<evidence type="ECO:0000313" key="2">
    <source>
        <dbReference type="Proteomes" id="UP000078200"/>
    </source>
</evidence>
<reference evidence="1" key="1">
    <citation type="submission" date="2020-05" db="UniProtKB">
        <authorList>
            <consortium name="EnsemblMetazoa"/>
        </authorList>
    </citation>
    <scope>IDENTIFICATION</scope>
    <source>
        <strain evidence="1">TTRI</strain>
    </source>
</reference>
<dbReference type="EnsemblMetazoa" id="GAUT033453-RA">
    <property type="protein sequence ID" value="GAUT033453-PA"/>
    <property type="gene ID" value="GAUT033453"/>
</dbReference>
<organism evidence="1 2">
    <name type="scientific">Glossina austeni</name>
    <name type="common">Savannah tsetse fly</name>
    <dbReference type="NCBI Taxonomy" id="7395"/>
    <lineage>
        <taxon>Eukaryota</taxon>
        <taxon>Metazoa</taxon>
        <taxon>Ecdysozoa</taxon>
        <taxon>Arthropoda</taxon>
        <taxon>Hexapoda</taxon>
        <taxon>Insecta</taxon>
        <taxon>Pterygota</taxon>
        <taxon>Neoptera</taxon>
        <taxon>Endopterygota</taxon>
        <taxon>Diptera</taxon>
        <taxon>Brachycera</taxon>
        <taxon>Muscomorpha</taxon>
        <taxon>Hippoboscoidea</taxon>
        <taxon>Glossinidae</taxon>
        <taxon>Glossina</taxon>
    </lineage>
</organism>
<accession>A0A1A9VD51</accession>
<dbReference type="AlphaFoldDB" id="A0A1A9VD51"/>
<protein>
    <submittedName>
        <fullName evidence="1">Uncharacterized protein</fullName>
    </submittedName>
</protein>
<sequence>MRNKREDLQRRLWEHLEKEEQDPSLFEFYGNSDVVYPTGSIEEKDRCTIGERREARTYVKVMYQQIEGEINALFDTNVEVLEEKVGGTLGQFATLRCEVGALKATTTCC</sequence>
<dbReference type="VEuPathDB" id="VectorBase:GAUT033453"/>
<name>A0A1A9VD51_GLOAU</name>
<dbReference type="Proteomes" id="UP000078200">
    <property type="component" value="Unassembled WGS sequence"/>
</dbReference>
<keyword evidence="2" id="KW-1185">Reference proteome</keyword>
<evidence type="ECO:0000313" key="1">
    <source>
        <dbReference type="EnsemblMetazoa" id="GAUT033453-PA"/>
    </source>
</evidence>
<proteinExistence type="predicted"/>